<accession>A0ABT9ZI71</accession>
<dbReference type="SMART" id="SM00065">
    <property type="entry name" value="GAF"/>
    <property type="match status" value="1"/>
</dbReference>
<dbReference type="RefSeq" id="WP_307343034.1">
    <property type="nucleotide sequence ID" value="NZ_JAUSUD010000014.1"/>
</dbReference>
<dbReference type="InterPro" id="IPR052163">
    <property type="entry name" value="DGC-Regulatory_Protein"/>
</dbReference>
<dbReference type="InterPro" id="IPR029787">
    <property type="entry name" value="Nucleotide_cyclase"/>
</dbReference>
<evidence type="ECO:0000259" key="1">
    <source>
        <dbReference type="PROSITE" id="PS50887"/>
    </source>
</evidence>
<dbReference type="Pfam" id="PF00990">
    <property type="entry name" value="GGDEF"/>
    <property type="match status" value="1"/>
</dbReference>
<dbReference type="SUPFAM" id="SSF55073">
    <property type="entry name" value="Nucleotide cyclase"/>
    <property type="match status" value="1"/>
</dbReference>
<evidence type="ECO:0000313" key="2">
    <source>
        <dbReference type="EMBL" id="MDQ0231675.1"/>
    </source>
</evidence>
<proteinExistence type="predicted"/>
<dbReference type="SMART" id="SM00267">
    <property type="entry name" value="GGDEF"/>
    <property type="match status" value="1"/>
</dbReference>
<gene>
    <name evidence="2" type="ORF">J2S19_002959</name>
</gene>
<reference evidence="2 3" key="1">
    <citation type="submission" date="2023-07" db="EMBL/GenBank/DDBJ databases">
        <title>Genomic Encyclopedia of Type Strains, Phase IV (KMG-IV): sequencing the most valuable type-strain genomes for metagenomic binning, comparative biology and taxonomic classification.</title>
        <authorList>
            <person name="Goeker M."/>
        </authorList>
    </citation>
    <scope>NUCLEOTIDE SEQUENCE [LARGE SCALE GENOMIC DNA]</scope>
    <source>
        <strain evidence="2 3">DSM 29005</strain>
    </source>
</reference>
<evidence type="ECO:0000313" key="3">
    <source>
        <dbReference type="Proteomes" id="UP001234495"/>
    </source>
</evidence>
<dbReference type="InterPro" id="IPR000160">
    <property type="entry name" value="GGDEF_dom"/>
</dbReference>
<dbReference type="InterPro" id="IPR003018">
    <property type="entry name" value="GAF"/>
</dbReference>
<dbReference type="InterPro" id="IPR043128">
    <property type="entry name" value="Rev_trsase/Diguanyl_cyclase"/>
</dbReference>
<organism evidence="2 3">
    <name type="scientific">Metabacillus malikii</name>
    <dbReference type="NCBI Taxonomy" id="1504265"/>
    <lineage>
        <taxon>Bacteria</taxon>
        <taxon>Bacillati</taxon>
        <taxon>Bacillota</taxon>
        <taxon>Bacilli</taxon>
        <taxon>Bacillales</taxon>
        <taxon>Bacillaceae</taxon>
        <taxon>Metabacillus</taxon>
    </lineage>
</organism>
<dbReference type="Pfam" id="PF01590">
    <property type="entry name" value="GAF"/>
    <property type="match status" value="1"/>
</dbReference>
<dbReference type="Gene3D" id="3.30.450.40">
    <property type="match status" value="1"/>
</dbReference>
<keyword evidence="3" id="KW-1185">Reference proteome</keyword>
<feature type="domain" description="GGDEF" evidence="1">
    <location>
        <begin position="172"/>
        <end position="304"/>
    </location>
</feature>
<dbReference type="Proteomes" id="UP001234495">
    <property type="component" value="Unassembled WGS sequence"/>
</dbReference>
<dbReference type="SUPFAM" id="SSF55781">
    <property type="entry name" value="GAF domain-like"/>
    <property type="match status" value="1"/>
</dbReference>
<dbReference type="InterPro" id="IPR029016">
    <property type="entry name" value="GAF-like_dom_sf"/>
</dbReference>
<protein>
    <submittedName>
        <fullName evidence="2">Diguanylate cyclase (GGDEF)-like protein</fullName>
    </submittedName>
</protein>
<dbReference type="PROSITE" id="PS50887">
    <property type="entry name" value="GGDEF"/>
    <property type="match status" value="1"/>
</dbReference>
<dbReference type="Gene3D" id="3.30.70.270">
    <property type="match status" value="1"/>
</dbReference>
<name>A0ABT9ZI71_9BACI</name>
<sequence>MAYKAATELLELVNLTIDGKMLFVGQTTEEVFTILKTLNASETDINLSEMQSMSMDIRQSFCQQIFFGGRTPLIINDTQTHHFTSHLPLTSLLNIGSYIGVPIFYQDGEMFGTLCAVDSKKSNFTEKDIEIFEKFSNLFSYVIELEKKVNIDHLTQLYNRGFLFDSFEYISDEGAIMLIDLDGFKQVNDVYGHDIGDLVLIEVGSRLKKAFKEFNLPIRLGGDEFVILVPNLTEKNLIETLANQALECLQDWSTFNYPIELTASVGLTTFNKQNNELQSLIKRADKAMYKIKQNGKNNFKFAEE</sequence>
<dbReference type="CDD" id="cd01949">
    <property type="entry name" value="GGDEF"/>
    <property type="match status" value="1"/>
</dbReference>
<dbReference type="PANTHER" id="PTHR46663">
    <property type="entry name" value="DIGUANYLATE CYCLASE DGCT-RELATED"/>
    <property type="match status" value="1"/>
</dbReference>
<comment type="caution">
    <text evidence="2">The sequence shown here is derived from an EMBL/GenBank/DDBJ whole genome shotgun (WGS) entry which is preliminary data.</text>
</comment>
<dbReference type="PANTHER" id="PTHR46663:SF2">
    <property type="entry name" value="GGDEF DOMAIN-CONTAINING PROTEIN"/>
    <property type="match status" value="1"/>
</dbReference>
<dbReference type="NCBIfam" id="TIGR00254">
    <property type="entry name" value="GGDEF"/>
    <property type="match status" value="1"/>
</dbReference>
<dbReference type="EMBL" id="JAUSUD010000014">
    <property type="protein sequence ID" value="MDQ0231675.1"/>
    <property type="molecule type" value="Genomic_DNA"/>
</dbReference>